<dbReference type="PaxDb" id="2850-Phatr39734"/>
<dbReference type="KEGG" id="pti:PHATRDRAFT_39734"/>
<dbReference type="AlphaFoldDB" id="B7G9H1"/>
<feature type="compositionally biased region" description="Basic and acidic residues" evidence="1">
    <location>
        <begin position="703"/>
        <end position="712"/>
    </location>
</feature>
<feature type="compositionally biased region" description="Acidic residues" evidence="1">
    <location>
        <begin position="478"/>
        <end position="505"/>
    </location>
</feature>
<dbReference type="EMBL" id="CM000622">
    <property type="protein sequence ID" value="EEC44817.1"/>
    <property type="molecule type" value="Genomic_DNA"/>
</dbReference>
<keyword evidence="3" id="KW-1185">Reference proteome</keyword>
<feature type="region of interest" description="Disordered" evidence="1">
    <location>
        <begin position="781"/>
        <end position="806"/>
    </location>
</feature>
<feature type="compositionally biased region" description="Basic residues" evidence="1">
    <location>
        <begin position="731"/>
        <end position="741"/>
    </location>
</feature>
<dbReference type="Proteomes" id="UP000000759">
    <property type="component" value="Chromosome 20"/>
</dbReference>
<feature type="compositionally biased region" description="Low complexity" evidence="1">
    <location>
        <begin position="786"/>
        <end position="797"/>
    </location>
</feature>
<feature type="compositionally biased region" description="Low complexity" evidence="1">
    <location>
        <begin position="44"/>
        <end position="98"/>
    </location>
</feature>
<accession>B7G9H1</accession>
<feature type="region of interest" description="Disordered" evidence="1">
    <location>
        <begin position="473"/>
        <end position="506"/>
    </location>
</feature>
<feature type="region of interest" description="Disordered" evidence="1">
    <location>
        <begin position="703"/>
        <end position="744"/>
    </location>
</feature>
<proteinExistence type="predicted"/>
<dbReference type="OrthoDB" id="75250at2759"/>
<name>B7G9H1_PHATC</name>
<dbReference type="GeneID" id="7195449"/>
<sequence>MNYQRWRDTDGDDSRSRKSQRKRQSRGTNSYQRPWNVEDDDDNNNNNGSNRRRSTQSTSSSRSQSRRSSTTPSHTQTTKSRSSRSASYTSPAITTTTRVRNRRSSHGPVGPSTTPVSVDIDVSDDDDDHDHYRNVDSARGSHGAAYPARSTPSPSAESTTSAASFRTSAALENRTARHYRRRTPSPQAVVSGGPEAMGPPGSISRELRNRRLASQRPSSPVAIRPAVPLPVQAAASIPPRPHNPPQVPAVESAPKTPSPQAVAVDSRRGGAAFFKRTAPVPIDAEDSARLLQLEREARENELAKLRQARWVRDNEREQTRSAAARIEDPPLTQSSHPPTSRIVPSVIPLDPNPTVVAESSRRGHTDDVQPSTIPAAVIASPRKAVVRPDPEPREKVDRPVPRRSTSRPVTPPPGPTSDDVSDVGSAASDVGRYLAQRKSSSSPNPAFLASRAAFAGKTLTTNGTRPMRNALPLAADNEASDGNESDDSEETTTEEESSSDEDPDVPEWSVRVCVVSAIDLPANVVPNLPFSPVFDIGLVRFPGPDVDSRIQLPGDDASRQNLSALLTKGGLHSVPRSRVQCTNLKTLSQRDNGSVEFHEELRWDRVKYPEELALAIQLSAKAVIAPANIKENPPMQKVQPLQFGNPSAQNGTGWNSAGKTSSGSSSEAGGSLFRRTQKSSAEMETANAAAAVAQLLVTGEKSKADDEGRLFDSKAANSKAVSGNRSELNVKLKHRKRRRKPKLTDDLRLGSQIVPLTALPLRKAYGQEHEARIEQWFELDGASDVTPTTPSPASSPARGNRRNPSILLEITFSAPEVLDDSCCQGEGEG</sequence>
<evidence type="ECO:0000256" key="1">
    <source>
        <dbReference type="SAM" id="MobiDB-lite"/>
    </source>
</evidence>
<feature type="region of interest" description="Disordered" evidence="1">
    <location>
        <begin position="1"/>
        <end position="266"/>
    </location>
</feature>
<feature type="compositionally biased region" description="Basic and acidic residues" evidence="1">
    <location>
        <begin position="307"/>
        <end position="319"/>
    </location>
</feature>
<reference evidence="2 3" key="1">
    <citation type="journal article" date="2008" name="Nature">
        <title>The Phaeodactylum genome reveals the evolutionary history of diatom genomes.</title>
        <authorList>
            <person name="Bowler C."/>
            <person name="Allen A.E."/>
            <person name="Badger J.H."/>
            <person name="Grimwood J."/>
            <person name="Jabbari K."/>
            <person name="Kuo A."/>
            <person name="Maheswari U."/>
            <person name="Martens C."/>
            <person name="Maumus F."/>
            <person name="Otillar R.P."/>
            <person name="Rayko E."/>
            <person name="Salamov A."/>
            <person name="Vandepoele K."/>
            <person name="Beszteri B."/>
            <person name="Gruber A."/>
            <person name="Heijde M."/>
            <person name="Katinka M."/>
            <person name="Mock T."/>
            <person name="Valentin K."/>
            <person name="Verret F."/>
            <person name="Berges J.A."/>
            <person name="Brownlee C."/>
            <person name="Cadoret J.P."/>
            <person name="Chiovitti A."/>
            <person name="Choi C.J."/>
            <person name="Coesel S."/>
            <person name="De Martino A."/>
            <person name="Detter J.C."/>
            <person name="Durkin C."/>
            <person name="Falciatore A."/>
            <person name="Fournet J."/>
            <person name="Haruta M."/>
            <person name="Huysman M.J."/>
            <person name="Jenkins B.D."/>
            <person name="Jiroutova K."/>
            <person name="Jorgensen R.E."/>
            <person name="Joubert Y."/>
            <person name="Kaplan A."/>
            <person name="Kroger N."/>
            <person name="Kroth P.G."/>
            <person name="La Roche J."/>
            <person name="Lindquist E."/>
            <person name="Lommer M."/>
            <person name="Martin-Jezequel V."/>
            <person name="Lopez P.J."/>
            <person name="Lucas S."/>
            <person name="Mangogna M."/>
            <person name="McGinnis K."/>
            <person name="Medlin L.K."/>
            <person name="Montsant A."/>
            <person name="Oudot-Le Secq M.P."/>
            <person name="Napoli C."/>
            <person name="Obornik M."/>
            <person name="Parker M.S."/>
            <person name="Petit J.L."/>
            <person name="Porcel B.M."/>
            <person name="Poulsen N."/>
            <person name="Robison M."/>
            <person name="Rychlewski L."/>
            <person name="Rynearson T.A."/>
            <person name="Schmutz J."/>
            <person name="Shapiro H."/>
            <person name="Siaut M."/>
            <person name="Stanley M."/>
            <person name="Sussman M.R."/>
            <person name="Taylor A.R."/>
            <person name="Vardi A."/>
            <person name="von Dassow P."/>
            <person name="Vyverman W."/>
            <person name="Willis A."/>
            <person name="Wyrwicz L.S."/>
            <person name="Rokhsar D.S."/>
            <person name="Weissenbach J."/>
            <person name="Armbrust E.V."/>
            <person name="Green B.R."/>
            <person name="Van de Peer Y."/>
            <person name="Grigoriev I.V."/>
        </authorList>
    </citation>
    <scope>NUCLEOTIDE SEQUENCE [LARGE SCALE GENOMIC DNA]</scope>
    <source>
        <strain evidence="2 3">CCAP 1055/1</strain>
    </source>
</reference>
<feature type="compositionally biased region" description="Pro residues" evidence="1">
    <location>
        <begin position="238"/>
        <end position="247"/>
    </location>
</feature>
<feature type="compositionally biased region" description="Basic and acidic residues" evidence="1">
    <location>
        <begin position="1"/>
        <end position="16"/>
    </location>
</feature>
<evidence type="ECO:0000313" key="2">
    <source>
        <dbReference type="EMBL" id="EEC44817.1"/>
    </source>
</evidence>
<feature type="compositionally biased region" description="Low complexity" evidence="1">
    <location>
        <begin position="416"/>
        <end position="425"/>
    </location>
</feature>
<reference evidence="3" key="2">
    <citation type="submission" date="2008-08" db="EMBL/GenBank/DDBJ databases">
        <authorList>
            <consortium name="Diatom Consortium"/>
            <person name="Grigoriev I."/>
            <person name="Grimwood J."/>
            <person name="Kuo A."/>
            <person name="Otillar R.P."/>
            <person name="Salamov A."/>
            <person name="Detter J.C."/>
            <person name="Lindquist E."/>
            <person name="Shapiro H."/>
            <person name="Lucas S."/>
            <person name="Glavina del Rio T."/>
            <person name="Pitluck S."/>
            <person name="Rokhsar D."/>
            <person name="Bowler C."/>
        </authorList>
    </citation>
    <scope>GENOME REANNOTATION</scope>
    <source>
        <strain evidence="3">CCAP 1055/1</strain>
    </source>
</reference>
<protein>
    <submittedName>
        <fullName evidence="2">Uncharacterized protein</fullName>
    </submittedName>
</protein>
<feature type="compositionally biased region" description="Polar residues" evidence="1">
    <location>
        <begin position="642"/>
        <end position="655"/>
    </location>
</feature>
<dbReference type="RefSeq" id="XP_002183635.1">
    <property type="nucleotide sequence ID" value="XM_002183599.1"/>
</dbReference>
<feature type="compositionally biased region" description="Basic and acidic residues" evidence="1">
    <location>
        <begin position="386"/>
        <end position="400"/>
    </location>
</feature>
<feature type="region of interest" description="Disordered" evidence="1">
    <location>
        <begin position="307"/>
        <end position="425"/>
    </location>
</feature>
<dbReference type="InParanoid" id="B7G9H1"/>
<feature type="compositionally biased region" description="Low complexity" evidence="1">
    <location>
        <begin position="656"/>
        <end position="671"/>
    </location>
</feature>
<organism evidence="2 3">
    <name type="scientific">Phaeodactylum tricornutum (strain CCAP 1055/1)</name>
    <dbReference type="NCBI Taxonomy" id="556484"/>
    <lineage>
        <taxon>Eukaryota</taxon>
        <taxon>Sar</taxon>
        <taxon>Stramenopiles</taxon>
        <taxon>Ochrophyta</taxon>
        <taxon>Bacillariophyta</taxon>
        <taxon>Bacillariophyceae</taxon>
        <taxon>Bacillariophycidae</taxon>
        <taxon>Naviculales</taxon>
        <taxon>Phaeodactylaceae</taxon>
        <taxon>Phaeodactylum</taxon>
    </lineage>
</organism>
<evidence type="ECO:0000313" key="3">
    <source>
        <dbReference type="Proteomes" id="UP000000759"/>
    </source>
</evidence>
<gene>
    <name evidence="2" type="ORF">PHATRDRAFT_39734</name>
</gene>
<feature type="compositionally biased region" description="Polar residues" evidence="1">
    <location>
        <begin position="715"/>
        <end position="727"/>
    </location>
</feature>
<feature type="region of interest" description="Disordered" evidence="1">
    <location>
        <begin position="635"/>
        <end position="685"/>
    </location>
</feature>
<feature type="compositionally biased region" description="Low complexity" evidence="1">
    <location>
        <begin position="147"/>
        <end position="170"/>
    </location>
</feature>